<dbReference type="EMBL" id="BTGU01000026">
    <property type="protein sequence ID" value="GMN47545.1"/>
    <property type="molecule type" value="Genomic_DNA"/>
</dbReference>
<evidence type="ECO:0000313" key="2">
    <source>
        <dbReference type="EMBL" id="GMN47545.1"/>
    </source>
</evidence>
<sequence>MAPVRTAPEYSRRAGSLSRELFTSDPSAFSPRRSWRKPSPRSPLDLVKPIAAKKRPGGGGKCEGCIKRQMLLEAEKLARKLAKKKVSNIRDAVVEAVDCILHVQEFVGVCGPLVKEVEELSTSLAREVAIVLAPKVVIDVD</sequence>
<accession>A0AA88D7M6</accession>
<dbReference type="Proteomes" id="UP001187192">
    <property type="component" value="Unassembled WGS sequence"/>
</dbReference>
<dbReference type="AlphaFoldDB" id="A0AA88D7M6"/>
<evidence type="ECO:0000313" key="3">
    <source>
        <dbReference type="Proteomes" id="UP001187192"/>
    </source>
</evidence>
<comment type="caution">
    <text evidence="2">The sequence shown here is derived from an EMBL/GenBank/DDBJ whole genome shotgun (WGS) entry which is preliminary data.</text>
</comment>
<name>A0AA88D7M6_FICCA</name>
<protein>
    <submittedName>
        <fullName evidence="2">Uncharacterized protein</fullName>
    </submittedName>
</protein>
<proteinExistence type="predicted"/>
<gene>
    <name evidence="2" type="ORF">TIFTF001_016725</name>
</gene>
<evidence type="ECO:0000256" key="1">
    <source>
        <dbReference type="SAM" id="MobiDB-lite"/>
    </source>
</evidence>
<keyword evidence="3" id="KW-1185">Reference proteome</keyword>
<feature type="region of interest" description="Disordered" evidence="1">
    <location>
        <begin position="1"/>
        <end position="44"/>
    </location>
</feature>
<reference evidence="2" key="1">
    <citation type="submission" date="2023-07" db="EMBL/GenBank/DDBJ databases">
        <title>draft genome sequence of fig (Ficus carica).</title>
        <authorList>
            <person name="Takahashi T."/>
            <person name="Nishimura K."/>
        </authorList>
    </citation>
    <scope>NUCLEOTIDE SEQUENCE</scope>
</reference>
<organism evidence="2 3">
    <name type="scientific">Ficus carica</name>
    <name type="common">Common fig</name>
    <dbReference type="NCBI Taxonomy" id="3494"/>
    <lineage>
        <taxon>Eukaryota</taxon>
        <taxon>Viridiplantae</taxon>
        <taxon>Streptophyta</taxon>
        <taxon>Embryophyta</taxon>
        <taxon>Tracheophyta</taxon>
        <taxon>Spermatophyta</taxon>
        <taxon>Magnoliopsida</taxon>
        <taxon>eudicotyledons</taxon>
        <taxon>Gunneridae</taxon>
        <taxon>Pentapetalae</taxon>
        <taxon>rosids</taxon>
        <taxon>fabids</taxon>
        <taxon>Rosales</taxon>
        <taxon>Moraceae</taxon>
        <taxon>Ficeae</taxon>
        <taxon>Ficus</taxon>
    </lineage>
</organism>